<dbReference type="EMBL" id="RCZI01000004">
    <property type="protein sequence ID" value="TPG25668.1"/>
    <property type="molecule type" value="Genomic_DNA"/>
</dbReference>
<comment type="caution">
    <text evidence="1">The sequence shown here is derived from an EMBL/GenBank/DDBJ whole genome shotgun (WGS) entry which is preliminary data.</text>
</comment>
<dbReference type="Proteomes" id="UP000319212">
    <property type="component" value="Unassembled WGS sequence"/>
</dbReference>
<accession>A0A502DK37</accession>
<evidence type="ECO:0000313" key="1">
    <source>
        <dbReference type="EMBL" id="TPG25668.1"/>
    </source>
</evidence>
<evidence type="ECO:0000313" key="2">
    <source>
        <dbReference type="Proteomes" id="UP000319212"/>
    </source>
</evidence>
<dbReference type="AlphaFoldDB" id="A0A502DK37"/>
<organism evidence="1 2">
    <name type="scientific">Variovorax guangxiensis</name>
    <dbReference type="NCBI Taxonomy" id="1775474"/>
    <lineage>
        <taxon>Bacteria</taxon>
        <taxon>Pseudomonadati</taxon>
        <taxon>Pseudomonadota</taxon>
        <taxon>Betaproteobacteria</taxon>
        <taxon>Burkholderiales</taxon>
        <taxon>Comamonadaceae</taxon>
        <taxon>Variovorax</taxon>
    </lineage>
</organism>
<reference evidence="1 2" key="1">
    <citation type="journal article" date="2019" name="Environ. Microbiol.">
        <title>Species interactions and distinct microbial communities in high Arctic permafrost affected cryosols are associated with the CH4 and CO2 gas fluxes.</title>
        <authorList>
            <person name="Altshuler I."/>
            <person name="Hamel J."/>
            <person name="Turney S."/>
            <person name="Magnuson E."/>
            <person name="Levesque R."/>
            <person name="Greer C."/>
            <person name="Whyte L.G."/>
        </authorList>
    </citation>
    <scope>NUCLEOTIDE SEQUENCE [LARGE SCALE GENOMIC DNA]</scope>
    <source>
        <strain evidence="1 2">S06.C</strain>
    </source>
</reference>
<protein>
    <submittedName>
        <fullName evidence="1">Uncharacterized protein</fullName>
    </submittedName>
</protein>
<proteinExistence type="predicted"/>
<sequence length="200" mass="22008">MQRLPTLRLGSRQAAVGQKQNFGTAIQFPSNLPRKSSRGGYSQRFSGVGDVWDNVLEEVKLQKYFAVEPEIAGGLGEHTNIDRSTVPFEVTRLHYVFEGWMGDALVESTPCFLVTEDLAATIRDKALSGVSFGEVEVSTSPEFDQLHPGIKLPTFLWLKVYGEPAKDDFALSRLTLVASERALTALERHGLAHATVAPYA</sequence>
<name>A0A502DK37_9BURK</name>
<gene>
    <name evidence="1" type="ORF">EAH82_14605</name>
</gene>
<dbReference type="RefSeq" id="WP_140844457.1">
    <property type="nucleotide sequence ID" value="NZ_RCZI01000004.1"/>
</dbReference>
<dbReference type="OrthoDB" id="5879561at2"/>